<accession>A0A6M3LIY1</accession>
<organism evidence="1">
    <name type="scientific">viral metagenome</name>
    <dbReference type="NCBI Taxonomy" id="1070528"/>
    <lineage>
        <taxon>unclassified sequences</taxon>
        <taxon>metagenomes</taxon>
        <taxon>organismal metagenomes</taxon>
    </lineage>
</organism>
<sequence length="117" mass="13425">MKISYTTTNKRLTVELEADSPKALWKELSQFQEVFEETTCGKCGCPDLRFAVRKASDEKGKEYEYHELRCKKCWAKLAYGVLDDGKGGLFPKRAKGEDGKVKDRGWVKWNPATNQEE</sequence>
<name>A0A6M3LIY1_9ZZZZ</name>
<reference evidence="1" key="1">
    <citation type="submission" date="2020-03" db="EMBL/GenBank/DDBJ databases">
        <title>The deep terrestrial virosphere.</title>
        <authorList>
            <person name="Holmfeldt K."/>
            <person name="Nilsson E."/>
            <person name="Simone D."/>
            <person name="Lopez-Fernandez M."/>
            <person name="Wu X."/>
            <person name="de Brujin I."/>
            <person name="Lundin D."/>
            <person name="Andersson A."/>
            <person name="Bertilsson S."/>
            <person name="Dopson M."/>
        </authorList>
    </citation>
    <scope>NUCLEOTIDE SEQUENCE</scope>
    <source>
        <strain evidence="1">MM415B04391</strain>
    </source>
</reference>
<dbReference type="EMBL" id="MT143114">
    <property type="protein sequence ID" value="QJA93001.1"/>
    <property type="molecule type" value="Genomic_DNA"/>
</dbReference>
<protein>
    <submittedName>
        <fullName evidence="1">Uncharacterized protein</fullName>
    </submittedName>
</protein>
<gene>
    <name evidence="1" type="ORF">MM415B04391_0007</name>
</gene>
<evidence type="ECO:0000313" key="1">
    <source>
        <dbReference type="EMBL" id="QJA93001.1"/>
    </source>
</evidence>
<dbReference type="AlphaFoldDB" id="A0A6M3LIY1"/>
<proteinExistence type="predicted"/>